<evidence type="ECO:0000313" key="8">
    <source>
        <dbReference type="EMBL" id="OXU29594.1"/>
    </source>
</evidence>
<evidence type="ECO:0000256" key="6">
    <source>
        <dbReference type="SAM" id="Coils"/>
    </source>
</evidence>
<keyword evidence="6" id="KW-0175">Coiled coil</keyword>
<evidence type="ECO:0000256" key="4">
    <source>
        <dbReference type="ARBA" id="ARBA00023125"/>
    </source>
</evidence>
<evidence type="ECO:0000256" key="5">
    <source>
        <dbReference type="PROSITE-ProRule" id="PRU00309"/>
    </source>
</evidence>
<dbReference type="InterPro" id="IPR006612">
    <property type="entry name" value="THAP_Znf"/>
</dbReference>
<gene>
    <name evidence="8" type="ORF">TSAR_004491</name>
</gene>
<name>A0A232FFQ8_9HYME</name>
<keyword evidence="2 5" id="KW-0863">Zinc-finger</keyword>
<dbReference type="SMART" id="SM00980">
    <property type="entry name" value="THAP"/>
    <property type="match status" value="1"/>
</dbReference>
<protein>
    <recommendedName>
        <fullName evidence="7">THAP-type domain-containing protein</fullName>
    </recommendedName>
</protein>
<dbReference type="SUPFAM" id="SSF57716">
    <property type="entry name" value="Glucocorticoid receptor-like (DNA-binding domain)"/>
    <property type="match status" value="1"/>
</dbReference>
<dbReference type="PROSITE" id="PS50950">
    <property type="entry name" value="ZF_THAP"/>
    <property type="match status" value="1"/>
</dbReference>
<dbReference type="SMART" id="SM00692">
    <property type="entry name" value="DM3"/>
    <property type="match status" value="1"/>
</dbReference>
<dbReference type="GO" id="GO:0003677">
    <property type="term" value="F:DNA binding"/>
    <property type="evidence" value="ECO:0007669"/>
    <property type="project" value="UniProtKB-UniRule"/>
</dbReference>
<evidence type="ECO:0000256" key="2">
    <source>
        <dbReference type="ARBA" id="ARBA00022771"/>
    </source>
</evidence>
<dbReference type="OrthoDB" id="6611136at2759"/>
<evidence type="ECO:0000256" key="1">
    <source>
        <dbReference type="ARBA" id="ARBA00022723"/>
    </source>
</evidence>
<evidence type="ECO:0000259" key="7">
    <source>
        <dbReference type="PROSITE" id="PS50950"/>
    </source>
</evidence>
<keyword evidence="3" id="KW-0862">Zinc</keyword>
<evidence type="ECO:0000256" key="3">
    <source>
        <dbReference type="ARBA" id="ARBA00022833"/>
    </source>
</evidence>
<dbReference type="GO" id="GO:0008270">
    <property type="term" value="F:zinc ion binding"/>
    <property type="evidence" value="ECO:0007669"/>
    <property type="project" value="UniProtKB-KW"/>
</dbReference>
<feature type="coiled-coil region" evidence="6">
    <location>
        <begin position="233"/>
        <end position="267"/>
    </location>
</feature>
<proteinExistence type="predicted"/>
<dbReference type="PANTHER" id="PTHR46927:SF3">
    <property type="entry name" value="THAP-TYPE DOMAIN-CONTAINING PROTEIN"/>
    <property type="match status" value="1"/>
</dbReference>
<evidence type="ECO:0000313" key="9">
    <source>
        <dbReference type="Proteomes" id="UP000215335"/>
    </source>
</evidence>
<dbReference type="InterPro" id="IPR052224">
    <property type="entry name" value="THAP_domain_protein"/>
</dbReference>
<reference evidence="8 9" key="1">
    <citation type="journal article" date="2017" name="Curr. Biol.">
        <title>The Evolution of Venom by Co-option of Single-Copy Genes.</title>
        <authorList>
            <person name="Martinson E.O."/>
            <person name="Mrinalini"/>
            <person name="Kelkar Y.D."/>
            <person name="Chang C.H."/>
            <person name="Werren J.H."/>
        </authorList>
    </citation>
    <scope>NUCLEOTIDE SEQUENCE [LARGE SCALE GENOMIC DNA]</scope>
    <source>
        <strain evidence="8 9">Alberta</strain>
        <tissue evidence="8">Whole body</tissue>
    </source>
</reference>
<dbReference type="PANTHER" id="PTHR46927">
    <property type="entry name" value="AGAP005574-PA"/>
    <property type="match status" value="1"/>
</dbReference>
<keyword evidence="9" id="KW-1185">Reference proteome</keyword>
<dbReference type="Proteomes" id="UP000215335">
    <property type="component" value="Unassembled WGS sequence"/>
</dbReference>
<keyword evidence="1" id="KW-0479">Metal-binding</keyword>
<dbReference type="EMBL" id="NNAY01000270">
    <property type="protein sequence ID" value="OXU29594.1"/>
    <property type="molecule type" value="Genomic_DNA"/>
</dbReference>
<dbReference type="AlphaFoldDB" id="A0A232FFQ8"/>
<feature type="domain" description="THAP-type" evidence="7">
    <location>
        <begin position="19"/>
        <end position="111"/>
    </location>
</feature>
<accession>A0A232FFQ8</accession>
<sequence>MLNLILLSMHSRPKYCSAMPGTRCTVAVCNNSYDKTKRAGMNIIYHKFPNNQPYRDIWIRSCRRAGKWNPASCHICSIHFTENDYKQVPYFVHNVCRTKKRLKPTAVPSLFLLDPPPIDLETRYRKRMKQFVDVDEETTQETIYSDNETDNTQQFAEDILMAEVDLVEGSNNFELYDEAKELDEDLKGFEAYYEETDGDEVIGERYLSSTNSNFVTVRDCSTQTDTDYFLQNYQLIVDKKKSLENELAKWNDRYKRLMVNVKYLEAKVQHLTVGSEEMHSVVRIKKRK</sequence>
<keyword evidence="4 5" id="KW-0238">DNA-binding</keyword>
<dbReference type="Pfam" id="PF05485">
    <property type="entry name" value="THAP"/>
    <property type="match status" value="1"/>
</dbReference>
<organism evidence="8 9">
    <name type="scientific">Trichomalopsis sarcophagae</name>
    <dbReference type="NCBI Taxonomy" id="543379"/>
    <lineage>
        <taxon>Eukaryota</taxon>
        <taxon>Metazoa</taxon>
        <taxon>Ecdysozoa</taxon>
        <taxon>Arthropoda</taxon>
        <taxon>Hexapoda</taxon>
        <taxon>Insecta</taxon>
        <taxon>Pterygota</taxon>
        <taxon>Neoptera</taxon>
        <taxon>Endopterygota</taxon>
        <taxon>Hymenoptera</taxon>
        <taxon>Apocrita</taxon>
        <taxon>Proctotrupomorpha</taxon>
        <taxon>Chalcidoidea</taxon>
        <taxon>Pteromalidae</taxon>
        <taxon>Pteromalinae</taxon>
        <taxon>Trichomalopsis</taxon>
    </lineage>
</organism>
<comment type="caution">
    <text evidence="8">The sequence shown here is derived from an EMBL/GenBank/DDBJ whole genome shotgun (WGS) entry which is preliminary data.</text>
</comment>